<name>A0A9X2BEQ9_9BACL</name>
<evidence type="ECO:0000313" key="4">
    <source>
        <dbReference type="Proteomes" id="UP001139011"/>
    </source>
</evidence>
<evidence type="ECO:0000259" key="2">
    <source>
        <dbReference type="Pfam" id="PF03372"/>
    </source>
</evidence>
<organism evidence="3 4">
    <name type="scientific">Fictibacillus marinisediminis</name>
    <dbReference type="NCBI Taxonomy" id="2878389"/>
    <lineage>
        <taxon>Bacteria</taxon>
        <taxon>Bacillati</taxon>
        <taxon>Bacillota</taxon>
        <taxon>Bacilli</taxon>
        <taxon>Bacillales</taxon>
        <taxon>Fictibacillaceae</taxon>
        <taxon>Fictibacillus</taxon>
    </lineage>
</organism>
<feature type="signal peptide" evidence="1">
    <location>
        <begin position="1"/>
        <end position="25"/>
    </location>
</feature>
<keyword evidence="3" id="KW-0378">Hydrolase</keyword>
<keyword evidence="1" id="KW-0732">Signal</keyword>
<dbReference type="Gene3D" id="3.60.10.10">
    <property type="entry name" value="Endonuclease/exonuclease/phosphatase"/>
    <property type="match status" value="1"/>
</dbReference>
<feature type="chain" id="PRO_5040892806" evidence="1">
    <location>
        <begin position="26"/>
        <end position="282"/>
    </location>
</feature>
<dbReference type="EMBL" id="JAIWJX010000002">
    <property type="protein sequence ID" value="MCK6258896.1"/>
    <property type="molecule type" value="Genomic_DNA"/>
</dbReference>
<reference evidence="3" key="1">
    <citation type="submission" date="2021-09" db="EMBL/GenBank/DDBJ databases">
        <title>Genome analysis of Fictibacillus sp. KIGAM418 isolated from marine sediment.</title>
        <authorList>
            <person name="Seo M.-J."/>
            <person name="Cho E.-S."/>
            <person name="Hwang C.Y."/>
        </authorList>
    </citation>
    <scope>NUCLEOTIDE SEQUENCE</scope>
    <source>
        <strain evidence="3">KIGAM418</strain>
    </source>
</reference>
<dbReference type="Proteomes" id="UP001139011">
    <property type="component" value="Unassembled WGS sequence"/>
</dbReference>
<evidence type="ECO:0000256" key="1">
    <source>
        <dbReference type="SAM" id="SignalP"/>
    </source>
</evidence>
<dbReference type="GO" id="GO:0006506">
    <property type="term" value="P:GPI anchor biosynthetic process"/>
    <property type="evidence" value="ECO:0007669"/>
    <property type="project" value="TreeGrafter"/>
</dbReference>
<dbReference type="InterPro" id="IPR051916">
    <property type="entry name" value="GPI-anchor_lipid_remodeler"/>
</dbReference>
<keyword evidence="3" id="KW-0540">Nuclease</keyword>
<sequence length="282" mass="31331">MKKLVACMLLVILFAWLSAPLAASAADQGNGHRVNIRVMSYNLHYGNSMGNVYDLNAQAEVIRQSGAEIIGLQEVDVHWSSRSLFEDDIKLLAEKLQMNYFFAPIYDLPPLNAGEPNRQFGVAVLSKYPILKGENREITRLSTQVPNPVPAPAPGFAQTLINVKGIKLHVYSTHLDYRADPAVRSMQVNDMLSIFSESSRQKILFGDMNAQPNAPELKPLFSTLHDTWRSGEPGSTFPANKPSSKIDFILTSPQIESRSSFITNTLASDHRPIIADLTIPRR</sequence>
<dbReference type="SUPFAM" id="SSF56219">
    <property type="entry name" value="DNase I-like"/>
    <property type="match status" value="1"/>
</dbReference>
<comment type="caution">
    <text evidence="3">The sequence shown here is derived from an EMBL/GenBank/DDBJ whole genome shotgun (WGS) entry which is preliminary data.</text>
</comment>
<feature type="domain" description="Endonuclease/exonuclease/phosphatase" evidence="2">
    <location>
        <begin position="39"/>
        <end position="270"/>
    </location>
</feature>
<dbReference type="GO" id="GO:0004519">
    <property type="term" value="F:endonuclease activity"/>
    <property type="evidence" value="ECO:0007669"/>
    <property type="project" value="UniProtKB-KW"/>
</dbReference>
<proteinExistence type="predicted"/>
<accession>A0A9X2BEQ9</accession>
<dbReference type="AlphaFoldDB" id="A0A9X2BEQ9"/>
<dbReference type="PANTHER" id="PTHR14859:SF15">
    <property type="entry name" value="ENDONUCLEASE_EXONUCLEASE_PHOSPHATASE DOMAIN-CONTAINING PROTEIN"/>
    <property type="match status" value="1"/>
</dbReference>
<evidence type="ECO:0000313" key="3">
    <source>
        <dbReference type="EMBL" id="MCK6258896.1"/>
    </source>
</evidence>
<gene>
    <name evidence="3" type="ORF">LCY76_20200</name>
</gene>
<keyword evidence="4" id="KW-1185">Reference proteome</keyword>
<dbReference type="PANTHER" id="PTHR14859">
    <property type="entry name" value="CALCOFLUOR WHITE HYPERSENSITIVE PROTEIN PRECURSOR"/>
    <property type="match status" value="1"/>
</dbReference>
<dbReference type="InterPro" id="IPR036691">
    <property type="entry name" value="Endo/exonu/phosph_ase_sf"/>
</dbReference>
<protein>
    <submittedName>
        <fullName evidence="3">Endonuclease/exonuclease/phosphatase family protein</fullName>
    </submittedName>
</protein>
<dbReference type="GO" id="GO:0016020">
    <property type="term" value="C:membrane"/>
    <property type="evidence" value="ECO:0007669"/>
    <property type="project" value="GOC"/>
</dbReference>
<dbReference type="Pfam" id="PF03372">
    <property type="entry name" value="Exo_endo_phos"/>
    <property type="match status" value="1"/>
</dbReference>
<dbReference type="RefSeq" id="WP_248254128.1">
    <property type="nucleotide sequence ID" value="NZ_JAIWJX010000002.1"/>
</dbReference>
<dbReference type="InterPro" id="IPR005135">
    <property type="entry name" value="Endo/exonuclease/phosphatase"/>
</dbReference>
<keyword evidence="3" id="KW-0255">Endonuclease</keyword>